<name>A0A936Z8C7_9HYPH</name>
<organism evidence="1 2">
    <name type="scientific">Microvirga aerilata</name>
    <dbReference type="NCBI Taxonomy" id="670292"/>
    <lineage>
        <taxon>Bacteria</taxon>
        <taxon>Pseudomonadati</taxon>
        <taxon>Pseudomonadota</taxon>
        <taxon>Alphaproteobacteria</taxon>
        <taxon>Hyphomicrobiales</taxon>
        <taxon>Methylobacteriaceae</taxon>
        <taxon>Microvirga</taxon>
    </lineage>
</organism>
<reference evidence="1" key="1">
    <citation type="submission" date="2021-01" db="EMBL/GenBank/DDBJ databases">
        <title>Microvirga sp.</title>
        <authorList>
            <person name="Kim M.K."/>
        </authorList>
    </citation>
    <scope>NUCLEOTIDE SEQUENCE</scope>
    <source>
        <strain evidence="1">5420S-16</strain>
    </source>
</reference>
<proteinExistence type="predicted"/>
<dbReference type="AlphaFoldDB" id="A0A936Z8C7"/>
<dbReference type="EMBL" id="JAEQMY010000012">
    <property type="protein sequence ID" value="MBL0404437.1"/>
    <property type="molecule type" value="Genomic_DNA"/>
</dbReference>
<comment type="caution">
    <text evidence="1">The sequence shown here is derived from an EMBL/GenBank/DDBJ whole genome shotgun (WGS) entry which is preliminary data.</text>
</comment>
<sequence length="51" mass="5769">MTAAETDVLAAIPRMDRHVSMVENKVKNPPWNPALPDAKIGMAREVNWHRC</sequence>
<evidence type="ECO:0000313" key="1">
    <source>
        <dbReference type="EMBL" id="MBL0404437.1"/>
    </source>
</evidence>
<gene>
    <name evidence="1" type="ORF">JKG68_10700</name>
</gene>
<protein>
    <submittedName>
        <fullName evidence="1">Uncharacterized protein</fullName>
    </submittedName>
</protein>
<dbReference type="RefSeq" id="WP_202059117.1">
    <property type="nucleotide sequence ID" value="NZ_JAEQMY010000012.1"/>
</dbReference>
<keyword evidence="2" id="KW-1185">Reference proteome</keyword>
<evidence type="ECO:0000313" key="2">
    <source>
        <dbReference type="Proteomes" id="UP000605848"/>
    </source>
</evidence>
<dbReference type="Proteomes" id="UP000605848">
    <property type="component" value="Unassembled WGS sequence"/>
</dbReference>
<accession>A0A936Z8C7</accession>